<keyword evidence="2" id="KW-0472">Membrane</keyword>
<protein>
    <submittedName>
        <fullName evidence="3">Uncharacterized protein</fullName>
    </submittedName>
</protein>
<feature type="transmembrane region" description="Helical" evidence="2">
    <location>
        <begin position="20"/>
        <end position="38"/>
    </location>
</feature>
<keyword evidence="2" id="KW-0812">Transmembrane</keyword>
<organism evidence="3 4">
    <name type="scientific">Mycoplasmopsis anatis</name>
    <dbReference type="NCBI Taxonomy" id="171279"/>
    <lineage>
        <taxon>Bacteria</taxon>
        <taxon>Bacillati</taxon>
        <taxon>Mycoplasmatota</taxon>
        <taxon>Mycoplasmoidales</taxon>
        <taxon>Metamycoplasmataceae</taxon>
        <taxon>Mycoplasmopsis</taxon>
    </lineage>
</organism>
<dbReference type="EMBL" id="JABZFG010000001">
    <property type="protein sequence ID" value="MBW0602310.1"/>
    <property type="molecule type" value="Genomic_DNA"/>
</dbReference>
<evidence type="ECO:0000313" key="3">
    <source>
        <dbReference type="EMBL" id="MBW0602310.1"/>
    </source>
</evidence>
<feature type="transmembrane region" description="Helical" evidence="2">
    <location>
        <begin position="156"/>
        <end position="182"/>
    </location>
</feature>
<evidence type="ECO:0000256" key="2">
    <source>
        <dbReference type="SAM" id="Phobius"/>
    </source>
</evidence>
<dbReference type="AlphaFoldDB" id="A0A9Q3QDW8"/>
<feature type="transmembrane region" description="Helical" evidence="2">
    <location>
        <begin position="50"/>
        <end position="68"/>
    </location>
</feature>
<sequence>MSSIKEIAKKRSSLWNLSTLLYFIMVVSIIAVSIQKIATFQNLHRNIQYLIYFIVFVVLLILYIFYIVRYMRIKSKIVQLIPQTSFAEFKKHIKSSDMKKEVVLENLYLLTTLRKGDKFLKEEFYTRSIIQLSISCFIYCFIFILQFVVLEMTLDFVYRLALLIIAIIVGSYGIFALIRYFIAYKRVNIMTKENLKDIEIIVAEITRELKEKIRDELNEEDVRLEKERLEKEETKEKNKSIYDEVND</sequence>
<name>A0A9Q3QDW8_9BACT</name>
<keyword evidence="2" id="KW-1133">Transmembrane helix</keyword>
<dbReference type="RefSeq" id="WP_218675221.1">
    <property type="nucleotide sequence ID" value="NZ_JABZFC010000001.1"/>
</dbReference>
<feature type="region of interest" description="Disordered" evidence="1">
    <location>
        <begin position="228"/>
        <end position="247"/>
    </location>
</feature>
<dbReference type="Proteomes" id="UP000746160">
    <property type="component" value="Unassembled WGS sequence"/>
</dbReference>
<reference evidence="3" key="1">
    <citation type="journal article" date="2021" name="Genes Genomics">
        <title>Comparative genomic analysis of Mycoplasma anatis strains.</title>
        <authorList>
            <person name="Zhou Q."/>
            <person name="Mai K."/>
            <person name="Yang D."/>
            <person name="Liu J."/>
            <person name="Yan Z."/>
            <person name="Luo C."/>
            <person name="Tan Y."/>
            <person name="Cao S."/>
            <person name="Zhou Q."/>
            <person name="Chen L."/>
            <person name="Chen F."/>
        </authorList>
    </citation>
    <scope>NUCLEOTIDE SEQUENCE</scope>
    <source>
        <strain evidence="3">DP07</strain>
    </source>
</reference>
<feature type="transmembrane region" description="Helical" evidence="2">
    <location>
        <begin position="129"/>
        <end position="150"/>
    </location>
</feature>
<gene>
    <name evidence="3" type="ORF">MADP07_00017</name>
</gene>
<accession>A0A9Q3QDW8</accession>
<proteinExistence type="predicted"/>
<evidence type="ECO:0000313" key="4">
    <source>
        <dbReference type="Proteomes" id="UP000746160"/>
    </source>
</evidence>
<evidence type="ECO:0000256" key="1">
    <source>
        <dbReference type="SAM" id="MobiDB-lite"/>
    </source>
</evidence>
<comment type="caution">
    <text evidence="3">The sequence shown here is derived from an EMBL/GenBank/DDBJ whole genome shotgun (WGS) entry which is preliminary data.</text>
</comment>